<organism evidence="8 9">
    <name type="scientific">Endomicrobium proavitum</name>
    <dbReference type="NCBI Taxonomy" id="1408281"/>
    <lineage>
        <taxon>Bacteria</taxon>
        <taxon>Pseudomonadati</taxon>
        <taxon>Elusimicrobiota</taxon>
        <taxon>Endomicrobiia</taxon>
        <taxon>Endomicrobiales</taxon>
        <taxon>Endomicrobiaceae</taxon>
        <taxon>Endomicrobium</taxon>
    </lineage>
</organism>
<keyword evidence="9" id="KW-1185">Reference proteome</keyword>
<dbReference type="PROSITE" id="PS00105">
    <property type="entry name" value="AA_TRANSFER_CLASS_1"/>
    <property type="match status" value="1"/>
</dbReference>
<dbReference type="Pfam" id="PF00155">
    <property type="entry name" value="Aminotran_1_2"/>
    <property type="match status" value="1"/>
</dbReference>
<comment type="similarity">
    <text evidence="2 6">Belongs to the class-I pyridoxal-phosphate-dependent aminotransferase family.</text>
</comment>
<dbReference type="InterPro" id="IPR015421">
    <property type="entry name" value="PyrdxlP-dep_Trfase_major"/>
</dbReference>
<dbReference type="Gene3D" id="3.40.640.10">
    <property type="entry name" value="Type I PLP-dependent aspartate aminotransferase-like (Major domain)"/>
    <property type="match status" value="1"/>
</dbReference>
<dbReference type="GO" id="GO:0006520">
    <property type="term" value="P:amino acid metabolic process"/>
    <property type="evidence" value="ECO:0007669"/>
    <property type="project" value="InterPro"/>
</dbReference>
<dbReference type="PANTHER" id="PTHR46383:SF1">
    <property type="entry name" value="ASPARTATE AMINOTRANSFERASE"/>
    <property type="match status" value="1"/>
</dbReference>
<dbReference type="KEGG" id="epo:Epro_1330"/>
<dbReference type="GO" id="GO:0008483">
    <property type="term" value="F:transaminase activity"/>
    <property type="evidence" value="ECO:0007669"/>
    <property type="project" value="UniProtKB-KW"/>
</dbReference>
<dbReference type="GO" id="GO:0030170">
    <property type="term" value="F:pyridoxal phosphate binding"/>
    <property type="evidence" value="ECO:0007669"/>
    <property type="project" value="InterPro"/>
</dbReference>
<evidence type="ECO:0000256" key="4">
    <source>
        <dbReference type="ARBA" id="ARBA00022679"/>
    </source>
</evidence>
<dbReference type="InterPro" id="IPR004839">
    <property type="entry name" value="Aminotransferase_I/II_large"/>
</dbReference>
<keyword evidence="3 6" id="KW-0032">Aminotransferase</keyword>
<name>A0A0G3WJ66_9BACT</name>
<dbReference type="PANTHER" id="PTHR46383">
    <property type="entry name" value="ASPARTATE AMINOTRANSFERASE"/>
    <property type="match status" value="1"/>
</dbReference>
<dbReference type="OrthoDB" id="9802328at2"/>
<dbReference type="CDD" id="cd00609">
    <property type="entry name" value="AAT_like"/>
    <property type="match status" value="1"/>
</dbReference>
<reference evidence="8 9" key="1">
    <citation type="submission" date="2014-09" db="EMBL/GenBank/DDBJ databases">
        <title>Complete genome sequence of Endomicrobium proavitum.</title>
        <authorList>
            <person name="Zheng H."/>
        </authorList>
    </citation>
    <scope>NUCLEOTIDE SEQUENCE [LARGE SCALE GENOMIC DNA]</scope>
    <source>
        <strain evidence="8 9">Rsa215</strain>
    </source>
</reference>
<keyword evidence="4 6" id="KW-0808">Transferase</keyword>
<dbReference type="PATRIC" id="fig|1408281.3.peg.1374"/>
<dbReference type="SUPFAM" id="SSF53383">
    <property type="entry name" value="PLP-dependent transferases"/>
    <property type="match status" value="1"/>
</dbReference>
<dbReference type="InterPro" id="IPR050596">
    <property type="entry name" value="AspAT/PAT-like"/>
</dbReference>
<evidence type="ECO:0000313" key="9">
    <source>
        <dbReference type="Proteomes" id="UP000035337"/>
    </source>
</evidence>
<protein>
    <recommendedName>
        <fullName evidence="6">Aminotransferase</fullName>
        <ecNumber evidence="6">2.6.1.-</ecNumber>
    </recommendedName>
</protein>
<evidence type="ECO:0000256" key="1">
    <source>
        <dbReference type="ARBA" id="ARBA00001933"/>
    </source>
</evidence>
<evidence type="ECO:0000256" key="2">
    <source>
        <dbReference type="ARBA" id="ARBA00007441"/>
    </source>
</evidence>
<accession>A0A0G3WJ66</accession>
<evidence type="ECO:0000256" key="6">
    <source>
        <dbReference type="RuleBase" id="RU000481"/>
    </source>
</evidence>
<evidence type="ECO:0000259" key="7">
    <source>
        <dbReference type="Pfam" id="PF00155"/>
    </source>
</evidence>
<evidence type="ECO:0000256" key="5">
    <source>
        <dbReference type="ARBA" id="ARBA00022898"/>
    </source>
</evidence>
<dbReference type="InterPro" id="IPR015422">
    <property type="entry name" value="PyrdxlP-dep_Trfase_small"/>
</dbReference>
<dbReference type="AlphaFoldDB" id="A0A0G3WJ66"/>
<feature type="domain" description="Aminotransferase class I/classII large" evidence="7">
    <location>
        <begin position="31"/>
        <end position="389"/>
    </location>
</feature>
<keyword evidence="5" id="KW-0663">Pyridoxal phosphate</keyword>
<gene>
    <name evidence="8" type="primary">aatA</name>
    <name evidence="8" type="ORF">Epro_1330</name>
</gene>
<dbReference type="PRINTS" id="PR00753">
    <property type="entry name" value="ACCSYNTHASE"/>
</dbReference>
<dbReference type="RefSeq" id="WP_052571497.1">
    <property type="nucleotide sequence ID" value="NZ_CP009498.1"/>
</dbReference>
<dbReference type="STRING" id="1408281.Epro_1330"/>
<comment type="cofactor">
    <cofactor evidence="1 6">
        <name>pyridoxal 5'-phosphate</name>
        <dbReference type="ChEBI" id="CHEBI:597326"/>
    </cofactor>
</comment>
<evidence type="ECO:0000313" key="8">
    <source>
        <dbReference type="EMBL" id="AKL98706.1"/>
    </source>
</evidence>
<dbReference type="FunFam" id="3.40.640.10:FF:000033">
    <property type="entry name" value="Aspartate aminotransferase"/>
    <property type="match status" value="1"/>
</dbReference>
<dbReference type="Gene3D" id="3.90.1150.10">
    <property type="entry name" value="Aspartate Aminotransferase, domain 1"/>
    <property type="match status" value="1"/>
</dbReference>
<dbReference type="InterPro" id="IPR004838">
    <property type="entry name" value="NHTrfase_class1_PyrdxlP-BS"/>
</dbReference>
<proteinExistence type="inferred from homology"/>
<sequence>MFLSKRVQAVQPSPTLAIDAKAKALKAQGVDVISFGAGEPDFNTPQNIKDAGIDAINKNFTRYCPVAGTLDLKKAIVNKLKRDNGLEYIPEEIIVSCGAKHSLYNLFQAILDDGDEIIIPAPYWVSYPDMAILAGAKPVIIPADDKNGFKITAQSVQKVITAKTKAIVINSPSNPTGATYSSGELKAIAEVCVKNKILMISDEIYEKLVYDNFKFSSTASVLPEAKNYTVVINGVSKAYAMTGWRIGYAAGPREIITAMAKIQSQSTSNPTSISMKASVEALNGPQDEVEKMRAEFEKRRDYIHERLNKIEGISCSKPSGAFYVFPDISKLLGKTFGAKVINTDSEFAQYLLETAKIAVVPGSAFGADGYMRLSYATSLELIKEGMDRLEKTVKQMIGNGK</sequence>
<dbReference type="EC" id="2.6.1.-" evidence="6"/>
<dbReference type="EMBL" id="CP009498">
    <property type="protein sequence ID" value="AKL98706.1"/>
    <property type="molecule type" value="Genomic_DNA"/>
</dbReference>
<dbReference type="InterPro" id="IPR015424">
    <property type="entry name" value="PyrdxlP-dep_Trfase"/>
</dbReference>
<evidence type="ECO:0000256" key="3">
    <source>
        <dbReference type="ARBA" id="ARBA00022576"/>
    </source>
</evidence>
<dbReference type="Proteomes" id="UP000035337">
    <property type="component" value="Chromosome"/>
</dbReference>